<dbReference type="EMBL" id="MLAK01000649">
    <property type="protein sequence ID" value="OHT09100.1"/>
    <property type="molecule type" value="Genomic_DNA"/>
</dbReference>
<gene>
    <name evidence="2" type="ORF">TRFO_04700</name>
</gene>
<dbReference type="RefSeq" id="XP_068362236.1">
    <property type="nucleotide sequence ID" value="XM_068492054.1"/>
</dbReference>
<evidence type="ECO:0000313" key="3">
    <source>
        <dbReference type="Proteomes" id="UP000179807"/>
    </source>
</evidence>
<evidence type="ECO:0000313" key="2">
    <source>
        <dbReference type="EMBL" id="OHT09100.1"/>
    </source>
</evidence>
<feature type="compositionally biased region" description="Polar residues" evidence="1">
    <location>
        <begin position="1"/>
        <end position="13"/>
    </location>
</feature>
<sequence>MQKFPNQPNSNEVQRAKPPLPMINNQPMPYNYGMMQQPPQAKFNPPPQQKRRKNHAANKIPCPQYTAPMQPQQFQQYPQPYPENIQPINPMITLPMNSKFQEWPIERRRLFTELFKNIPNQQMINELIPRLSDQDFRYFMDPHTPAIFDKVKTIPPTYILLNYLGRPSIEFNPTKDKLMSPCFYLGFFMIHPFLPDKETQKGYAIFVNNKPMAPFLYGEIEDSLVSPFFKLDPNDGSQMWNIAFNYPKRPHFFFVWLVIIPVSPKKPEDFISEFYAPKHKFLNPIPKVLTAKCFACRSTFDAFGKLIETMNQGDCICNNCRKRIPLNQFIFEAPTEEDSNKRKCRTMMFDMIFPGSFMKYENETQKFLFPPSLFSSSSSFQSNFSNQSQMSAYNNNNNNNAMNNMNMNNQINYSMSNQINGSMNLNNGNDSITTDLGENDQQNALKGNGDSVETMNNLFTGSIDNHFKMMKDVFNNYDFQYF</sequence>
<organism evidence="2 3">
    <name type="scientific">Tritrichomonas foetus</name>
    <dbReference type="NCBI Taxonomy" id="1144522"/>
    <lineage>
        <taxon>Eukaryota</taxon>
        <taxon>Metamonada</taxon>
        <taxon>Parabasalia</taxon>
        <taxon>Tritrichomonadida</taxon>
        <taxon>Tritrichomonadidae</taxon>
        <taxon>Tritrichomonas</taxon>
    </lineage>
</organism>
<dbReference type="AlphaFoldDB" id="A0A1J4KH00"/>
<keyword evidence="3" id="KW-1185">Reference proteome</keyword>
<comment type="caution">
    <text evidence="2">The sequence shown here is derived from an EMBL/GenBank/DDBJ whole genome shotgun (WGS) entry which is preliminary data.</text>
</comment>
<dbReference type="VEuPathDB" id="TrichDB:TRFO_04700"/>
<protein>
    <submittedName>
        <fullName evidence="2">Uncharacterized protein</fullName>
    </submittedName>
</protein>
<dbReference type="Proteomes" id="UP000179807">
    <property type="component" value="Unassembled WGS sequence"/>
</dbReference>
<dbReference type="GeneID" id="94826758"/>
<proteinExistence type="predicted"/>
<reference evidence="2" key="1">
    <citation type="submission" date="2016-10" db="EMBL/GenBank/DDBJ databases">
        <authorList>
            <person name="Benchimol M."/>
            <person name="Almeida L.G."/>
            <person name="Vasconcelos A.T."/>
            <person name="Perreira-Neves A."/>
            <person name="Rosa I.A."/>
            <person name="Tasca T."/>
            <person name="Bogo M.R."/>
            <person name="de Souza W."/>
        </authorList>
    </citation>
    <scope>NUCLEOTIDE SEQUENCE [LARGE SCALE GENOMIC DNA]</scope>
    <source>
        <strain evidence="2">K</strain>
    </source>
</reference>
<evidence type="ECO:0000256" key="1">
    <source>
        <dbReference type="SAM" id="MobiDB-lite"/>
    </source>
</evidence>
<name>A0A1J4KH00_9EUKA</name>
<feature type="region of interest" description="Disordered" evidence="1">
    <location>
        <begin position="1"/>
        <end position="56"/>
    </location>
</feature>
<accession>A0A1J4KH00</accession>